<sequence>MADIDTWIVACSTDDLDPGSGLKIAGTCPPIAVFNVEGEYFAIDDTCSHAEYSLSEGYVDGDTVECELHFATFSVRTGEALTAPATDPVGTYPVRLEDGHIHVAAAQRCVIARSRI</sequence>
<dbReference type="CDD" id="cd03528">
    <property type="entry name" value="Rieske_RO_ferredoxin"/>
    <property type="match status" value="1"/>
</dbReference>
<dbReference type="InterPro" id="IPR036922">
    <property type="entry name" value="Rieske_2Fe-2S_sf"/>
</dbReference>
<keyword evidence="2" id="KW-0479">Metal-binding</keyword>
<keyword evidence="7" id="KW-1185">Reference proteome</keyword>
<accession>A0A9X3I3B0</accession>
<keyword evidence="4" id="KW-0411">Iron-sulfur</keyword>
<reference evidence="6" key="1">
    <citation type="submission" date="2022-10" db="EMBL/GenBank/DDBJ databases">
        <title>WGS of marine actinomycetes from Thailand.</title>
        <authorList>
            <person name="Thawai C."/>
        </authorList>
    </citation>
    <scope>NUCLEOTIDE SEQUENCE</scope>
    <source>
        <strain evidence="6">SW21</strain>
    </source>
</reference>
<dbReference type="GO" id="GO:0008695">
    <property type="term" value="F:3-phenylpropionate dioxygenase activity"/>
    <property type="evidence" value="ECO:0007669"/>
    <property type="project" value="UniProtKB-EC"/>
</dbReference>
<dbReference type="GO" id="GO:0046872">
    <property type="term" value="F:metal ion binding"/>
    <property type="evidence" value="ECO:0007669"/>
    <property type="project" value="UniProtKB-KW"/>
</dbReference>
<evidence type="ECO:0000256" key="1">
    <source>
        <dbReference type="ARBA" id="ARBA00022714"/>
    </source>
</evidence>
<dbReference type="InterPro" id="IPR017941">
    <property type="entry name" value="Rieske_2Fe-2S"/>
</dbReference>
<evidence type="ECO:0000256" key="2">
    <source>
        <dbReference type="ARBA" id="ARBA00022723"/>
    </source>
</evidence>
<evidence type="ECO:0000256" key="3">
    <source>
        <dbReference type="ARBA" id="ARBA00023004"/>
    </source>
</evidence>
<dbReference type="EMBL" id="JAPKFM010000001">
    <property type="protein sequence ID" value="MCX2962790.1"/>
    <property type="molecule type" value="Genomic_DNA"/>
</dbReference>
<dbReference type="Proteomes" id="UP001143347">
    <property type="component" value="Unassembled WGS sequence"/>
</dbReference>
<protein>
    <submittedName>
        <fullName evidence="6">Bifunctional 3-phenylpropionate/cinnamic acid dioxygenase ferredoxin subunit</fullName>
        <ecNumber evidence="6">1.14.12.19</ecNumber>
    </submittedName>
</protein>
<feature type="domain" description="Rieske" evidence="5">
    <location>
        <begin position="8"/>
        <end position="103"/>
    </location>
</feature>
<dbReference type="PANTHER" id="PTHR21496">
    <property type="entry name" value="FERREDOXIN-RELATED"/>
    <property type="match status" value="1"/>
</dbReference>
<evidence type="ECO:0000313" key="6">
    <source>
        <dbReference type="EMBL" id="MCX2962790.1"/>
    </source>
</evidence>
<dbReference type="PANTHER" id="PTHR21496:SF23">
    <property type="entry name" value="3-PHENYLPROPIONATE_CINNAMIC ACID DIOXYGENASE FERREDOXIN SUBUNIT"/>
    <property type="match status" value="1"/>
</dbReference>
<keyword evidence="3" id="KW-0408">Iron</keyword>
<keyword evidence="6" id="KW-0223">Dioxygenase</keyword>
<comment type="caution">
    <text evidence="6">The sequence shown here is derived from an EMBL/GenBank/DDBJ whole genome shotgun (WGS) entry which is preliminary data.</text>
</comment>
<evidence type="ECO:0000259" key="5">
    <source>
        <dbReference type="PROSITE" id="PS51296"/>
    </source>
</evidence>
<dbReference type="NCBIfam" id="NF007422">
    <property type="entry name" value="PRK09965.1"/>
    <property type="match status" value="1"/>
</dbReference>
<evidence type="ECO:0000313" key="7">
    <source>
        <dbReference type="Proteomes" id="UP001143347"/>
    </source>
</evidence>
<dbReference type="Pfam" id="PF00355">
    <property type="entry name" value="Rieske"/>
    <property type="match status" value="1"/>
</dbReference>
<dbReference type="Gene3D" id="2.102.10.10">
    <property type="entry name" value="Rieske [2Fe-2S] iron-sulphur domain"/>
    <property type="match status" value="1"/>
</dbReference>
<proteinExistence type="predicted"/>
<dbReference type="GO" id="GO:0004497">
    <property type="term" value="F:monooxygenase activity"/>
    <property type="evidence" value="ECO:0007669"/>
    <property type="project" value="UniProtKB-ARBA"/>
</dbReference>
<dbReference type="AlphaFoldDB" id="A0A9X3I3B0"/>
<dbReference type="EC" id="1.14.12.19" evidence="6"/>
<dbReference type="PROSITE" id="PS51296">
    <property type="entry name" value="RIESKE"/>
    <property type="match status" value="1"/>
</dbReference>
<organism evidence="6 7">
    <name type="scientific">Gordonia aquimaris</name>
    <dbReference type="NCBI Taxonomy" id="2984863"/>
    <lineage>
        <taxon>Bacteria</taxon>
        <taxon>Bacillati</taxon>
        <taxon>Actinomycetota</taxon>
        <taxon>Actinomycetes</taxon>
        <taxon>Mycobacteriales</taxon>
        <taxon>Gordoniaceae</taxon>
        <taxon>Gordonia</taxon>
    </lineage>
</organism>
<dbReference type="GO" id="GO:0051537">
    <property type="term" value="F:2 iron, 2 sulfur cluster binding"/>
    <property type="evidence" value="ECO:0007669"/>
    <property type="project" value="UniProtKB-KW"/>
</dbReference>
<gene>
    <name evidence="6" type="ORF">OSB52_01645</name>
</gene>
<evidence type="ECO:0000256" key="4">
    <source>
        <dbReference type="ARBA" id="ARBA00023014"/>
    </source>
</evidence>
<name>A0A9X3I3B0_9ACTN</name>
<dbReference type="RefSeq" id="WP_266059826.1">
    <property type="nucleotide sequence ID" value="NZ_JAPKFM010000001.1"/>
</dbReference>
<keyword evidence="1" id="KW-0001">2Fe-2S</keyword>
<dbReference type="SUPFAM" id="SSF50022">
    <property type="entry name" value="ISP domain"/>
    <property type="match status" value="1"/>
</dbReference>
<keyword evidence="6" id="KW-0560">Oxidoreductase</keyword>